<dbReference type="InterPro" id="IPR051401">
    <property type="entry name" value="GtrA_CellWall_Glycosyl"/>
</dbReference>
<dbReference type="OrthoDB" id="8562382at2"/>
<accession>A0A4R7BF91</accession>
<evidence type="ECO:0000259" key="7">
    <source>
        <dbReference type="Pfam" id="PF04138"/>
    </source>
</evidence>
<evidence type="ECO:0000313" key="8">
    <source>
        <dbReference type="EMBL" id="TDR82715.1"/>
    </source>
</evidence>
<proteinExistence type="inferred from homology"/>
<dbReference type="Pfam" id="PF04138">
    <property type="entry name" value="GtrA_DPMS_TM"/>
    <property type="match status" value="1"/>
</dbReference>
<feature type="transmembrane region" description="Helical" evidence="6">
    <location>
        <begin position="72"/>
        <end position="90"/>
    </location>
</feature>
<reference evidence="8 9" key="1">
    <citation type="submission" date="2019-03" db="EMBL/GenBank/DDBJ databases">
        <title>Genomic Encyclopedia of Type Strains, Phase III (KMG-III): the genomes of soil and plant-associated and newly described type strains.</title>
        <authorList>
            <person name="Whitman W."/>
        </authorList>
    </citation>
    <scope>NUCLEOTIDE SEQUENCE [LARGE SCALE GENOMIC DNA]</scope>
    <source>
        <strain evidence="8 9">CECT 8976</strain>
    </source>
</reference>
<keyword evidence="9" id="KW-1185">Reference proteome</keyword>
<protein>
    <submittedName>
        <fullName evidence="8">Putative flippase GtrA</fullName>
    </submittedName>
</protein>
<dbReference type="PANTHER" id="PTHR38459">
    <property type="entry name" value="PROPHAGE BACTOPRENOL-LINKED GLUCOSE TRANSLOCASE HOMOLOG"/>
    <property type="match status" value="1"/>
</dbReference>
<keyword evidence="5 6" id="KW-0472">Membrane</keyword>
<feature type="domain" description="GtrA/DPMS transmembrane" evidence="7">
    <location>
        <begin position="8"/>
        <end position="122"/>
    </location>
</feature>
<dbReference type="RefSeq" id="WP_133678044.1">
    <property type="nucleotide sequence ID" value="NZ_SNZP01000001.1"/>
</dbReference>
<dbReference type="AlphaFoldDB" id="A0A4R7BF91"/>
<dbReference type="EMBL" id="SNZP01000001">
    <property type="protein sequence ID" value="TDR82715.1"/>
    <property type="molecule type" value="Genomic_DNA"/>
</dbReference>
<evidence type="ECO:0000256" key="6">
    <source>
        <dbReference type="SAM" id="Phobius"/>
    </source>
</evidence>
<evidence type="ECO:0000256" key="4">
    <source>
        <dbReference type="ARBA" id="ARBA00022989"/>
    </source>
</evidence>
<dbReference type="InterPro" id="IPR007267">
    <property type="entry name" value="GtrA_DPMS_TM"/>
</dbReference>
<gene>
    <name evidence="8" type="ORF">DFP86_101104</name>
</gene>
<feature type="transmembrane region" description="Helical" evidence="6">
    <location>
        <begin position="102"/>
        <end position="122"/>
    </location>
</feature>
<dbReference type="GO" id="GO:0005886">
    <property type="term" value="C:plasma membrane"/>
    <property type="evidence" value="ECO:0007669"/>
    <property type="project" value="TreeGrafter"/>
</dbReference>
<evidence type="ECO:0000256" key="3">
    <source>
        <dbReference type="ARBA" id="ARBA00022692"/>
    </source>
</evidence>
<evidence type="ECO:0000256" key="2">
    <source>
        <dbReference type="ARBA" id="ARBA00009399"/>
    </source>
</evidence>
<evidence type="ECO:0000256" key="1">
    <source>
        <dbReference type="ARBA" id="ARBA00004141"/>
    </source>
</evidence>
<organism evidence="8 9">
    <name type="scientific">Paludibacterium purpuratum</name>
    <dbReference type="NCBI Taxonomy" id="1144873"/>
    <lineage>
        <taxon>Bacteria</taxon>
        <taxon>Pseudomonadati</taxon>
        <taxon>Pseudomonadota</taxon>
        <taxon>Betaproteobacteria</taxon>
        <taxon>Neisseriales</taxon>
        <taxon>Chromobacteriaceae</taxon>
        <taxon>Paludibacterium</taxon>
    </lineage>
</organism>
<dbReference type="PANTHER" id="PTHR38459:SF1">
    <property type="entry name" value="PROPHAGE BACTOPRENOL-LINKED GLUCOSE TRANSLOCASE HOMOLOG"/>
    <property type="match status" value="1"/>
</dbReference>
<keyword evidence="4 6" id="KW-1133">Transmembrane helix</keyword>
<evidence type="ECO:0000256" key="5">
    <source>
        <dbReference type="ARBA" id="ARBA00023136"/>
    </source>
</evidence>
<sequence>MKRQLFWFGVVGISALVVHYLTVTVVLTPLGLAPLIANVAAFLLAFQVSYWGHRQFTFGHSGTPHRQSLPRFFGVACLSFFVNEALYALLLRFTALDYRVSLLIVLFAVAALTFVLSKLWAFRARSAV</sequence>
<evidence type="ECO:0000313" key="9">
    <source>
        <dbReference type="Proteomes" id="UP000295611"/>
    </source>
</evidence>
<name>A0A4R7BF91_9NEIS</name>
<comment type="caution">
    <text evidence="8">The sequence shown here is derived from an EMBL/GenBank/DDBJ whole genome shotgun (WGS) entry which is preliminary data.</text>
</comment>
<keyword evidence="3 6" id="KW-0812">Transmembrane</keyword>
<feature type="transmembrane region" description="Helical" evidence="6">
    <location>
        <begin position="5"/>
        <end position="26"/>
    </location>
</feature>
<comment type="similarity">
    <text evidence="2">Belongs to the GtrA family.</text>
</comment>
<dbReference type="GO" id="GO:0000271">
    <property type="term" value="P:polysaccharide biosynthetic process"/>
    <property type="evidence" value="ECO:0007669"/>
    <property type="project" value="InterPro"/>
</dbReference>
<feature type="transmembrane region" description="Helical" evidence="6">
    <location>
        <begin position="32"/>
        <end position="51"/>
    </location>
</feature>
<dbReference type="Proteomes" id="UP000295611">
    <property type="component" value="Unassembled WGS sequence"/>
</dbReference>
<comment type="subcellular location">
    <subcellularLocation>
        <location evidence="1">Membrane</location>
        <topology evidence="1">Multi-pass membrane protein</topology>
    </subcellularLocation>
</comment>